<keyword evidence="2" id="KW-0472">Membrane</keyword>
<dbReference type="EMBL" id="BONE01000035">
    <property type="protein sequence ID" value="GIF74814.1"/>
    <property type="molecule type" value="Genomic_DNA"/>
</dbReference>
<evidence type="ECO:0000313" key="3">
    <source>
        <dbReference type="EMBL" id="GIF74814.1"/>
    </source>
</evidence>
<gene>
    <name evidence="3" type="ORF">Asi02nite_43320</name>
</gene>
<feature type="transmembrane region" description="Helical" evidence="2">
    <location>
        <begin position="93"/>
        <end position="114"/>
    </location>
</feature>
<reference evidence="3 4" key="1">
    <citation type="submission" date="2021-01" db="EMBL/GenBank/DDBJ databases">
        <title>Whole genome shotgun sequence of Asanoa siamensis NBRC 107932.</title>
        <authorList>
            <person name="Komaki H."/>
            <person name="Tamura T."/>
        </authorList>
    </citation>
    <scope>NUCLEOTIDE SEQUENCE [LARGE SCALE GENOMIC DNA]</scope>
    <source>
        <strain evidence="3 4">NBRC 107932</strain>
    </source>
</reference>
<evidence type="ECO:0000256" key="2">
    <source>
        <dbReference type="SAM" id="Phobius"/>
    </source>
</evidence>
<sequence length="123" mass="13129">MADDRGAERPGDGLPHRCRRVGPGGPRGERHARILGLPRAREADSRRRGKAYAARLVTVALPLSLGGSAMTTGRRRNLLDLASQEWGRPPRPWLIAAVGGLALTALGCTLVEVARKRALTPGP</sequence>
<evidence type="ECO:0000256" key="1">
    <source>
        <dbReference type="SAM" id="MobiDB-lite"/>
    </source>
</evidence>
<keyword evidence="4" id="KW-1185">Reference proteome</keyword>
<evidence type="ECO:0000313" key="4">
    <source>
        <dbReference type="Proteomes" id="UP000604117"/>
    </source>
</evidence>
<keyword evidence="2" id="KW-0812">Transmembrane</keyword>
<feature type="transmembrane region" description="Helical" evidence="2">
    <location>
        <begin position="52"/>
        <end position="73"/>
    </location>
</feature>
<keyword evidence="2" id="KW-1133">Transmembrane helix</keyword>
<comment type="caution">
    <text evidence="3">The sequence shown here is derived from an EMBL/GenBank/DDBJ whole genome shotgun (WGS) entry which is preliminary data.</text>
</comment>
<feature type="compositionally biased region" description="Basic and acidic residues" evidence="1">
    <location>
        <begin position="1"/>
        <end position="15"/>
    </location>
</feature>
<protein>
    <submittedName>
        <fullName evidence="3">Uncharacterized protein</fullName>
    </submittedName>
</protein>
<dbReference type="Proteomes" id="UP000604117">
    <property type="component" value="Unassembled WGS sequence"/>
</dbReference>
<feature type="region of interest" description="Disordered" evidence="1">
    <location>
        <begin position="1"/>
        <end position="31"/>
    </location>
</feature>
<organism evidence="3 4">
    <name type="scientific">Asanoa siamensis</name>
    <dbReference type="NCBI Taxonomy" id="926357"/>
    <lineage>
        <taxon>Bacteria</taxon>
        <taxon>Bacillati</taxon>
        <taxon>Actinomycetota</taxon>
        <taxon>Actinomycetes</taxon>
        <taxon>Micromonosporales</taxon>
        <taxon>Micromonosporaceae</taxon>
        <taxon>Asanoa</taxon>
    </lineage>
</organism>
<accession>A0ABQ4CU55</accession>
<name>A0ABQ4CU55_9ACTN</name>
<proteinExistence type="predicted"/>